<dbReference type="Pfam" id="PF02397">
    <property type="entry name" value="Bac_transf"/>
    <property type="match status" value="1"/>
</dbReference>
<sequence>MYRKYIKRLIGLLFSIVGLPIFAVIFLIVAPIIVLEDKGPVFYNAPRLGRNGEIYKMFKFRSMKVNAPDLRNEDGSTYNGDSDPRVTKVGKILRKTSLDEIPQLLNILKGDMALIGPRPDLPDALSVYQPGEEKKLSVLPGITGYSQAYHRNLIDLHDRFREDVYYAEHLTFGMDVKIFFKTIQTVLLRKGVYRDETGKKIVEKKQN</sequence>
<evidence type="ECO:0000256" key="1">
    <source>
        <dbReference type="ARBA" id="ARBA00006464"/>
    </source>
</evidence>
<organism evidence="4 5">
    <name type="scientific">Acetatifactor muris</name>
    <dbReference type="NCBI Taxonomy" id="879566"/>
    <lineage>
        <taxon>Bacteria</taxon>
        <taxon>Bacillati</taxon>
        <taxon>Bacillota</taxon>
        <taxon>Clostridia</taxon>
        <taxon>Lachnospirales</taxon>
        <taxon>Lachnospiraceae</taxon>
        <taxon>Acetatifactor</taxon>
    </lineage>
</organism>
<feature type="domain" description="Bacterial sugar transferase" evidence="3">
    <location>
        <begin position="7"/>
        <end position="187"/>
    </location>
</feature>
<dbReference type="RefSeq" id="WP_103238531.1">
    <property type="nucleotide sequence ID" value="NZ_JANJZD010000005.1"/>
</dbReference>
<keyword evidence="2" id="KW-0472">Membrane</keyword>
<evidence type="ECO:0000313" key="4">
    <source>
        <dbReference type="EMBL" id="SOY28433.1"/>
    </source>
</evidence>
<dbReference type="Proteomes" id="UP000236311">
    <property type="component" value="Unassembled WGS sequence"/>
</dbReference>
<dbReference type="PANTHER" id="PTHR30576">
    <property type="entry name" value="COLANIC BIOSYNTHESIS UDP-GLUCOSE LIPID CARRIER TRANSFERASE"/>
    <property type="match status" value="1"/>
</dbReference>
<dbReference type="EC" id="2.-.-.-" evidence="4"/>
<dbReference type="OrthoDB" id="9808602at2"/>
<keyword evidence="4" id="KW-0808">Transferase</keyword>
<keyword evidence="2" id="KW-1133">Transmembrane helix</keyword>
<evidence type="ECO:0000313" key="5">
    <source>
        <dbReference type="Proteomes" id="UP000236311"/>
    </source>
</evidence>
<dbReference type="PANTHER" id="PTHR30576:SF0">
    <property type="entry name" value="UNDECAPRENYL-PHOSPHATE N-ACETYLGALACTOSAMINYL 1-PHOSPHATE TRANSFERASE-RELATED"/>
    <property type="match status" value="1"/>
</dbReference>
<name>A0A2K4ZD97_9FIRM</name>
<reference evidence="4 5" key="1">
    <citation type="submission" date="2018-01" db="EMBL/GenBank/DDBJ databases">
        <authorList>
            <person name="Gaut B.S."/>
            <person name="Morton B.R."/>
            <person name="Clegg M.T."/>
            <person name="Duvall M.R."/>
        </authorList>
    </citation>
    <scope>NUCLEOTIDE SEQUENCE [LARGE SCALE GENOMIC DNA]</scope>
    <source>
        <strain evidence="4">GP69</strain>
    </source>
</reference>
<dbReference type="EMBL" id="OFSM01000005">
    <property type="protein sequence ID" value="SOY28433.1"/>
    <property type="molecule type" value="Genomic_DNA"/>
</dbReference>
<feature type="transmembrane region" description="Helical" evidence="2">
    <location>
        <begin position="12"/>
        <end position="34"/>
    </location>
</feature>
<proteinExistence type="inferred from homology"/>
<protein>
    <submittedName>
        <fullName evidence="4">Putative sugar transferase EpsL</fullName>
        <ecNumber evidence="4">2.-.-.-</ecNumber>
    </submittedName>
</protein>
<dbReference type="InterPro" id="IPR003362">
    <property type="entry name" value="Bact_transf"/>
</dbReference>
<dbReference type="AlphaFoldDB" id="A0A2K4ZD97"/>
<keyword evidence="2" id="KW-0812">Transmembrane</keyword>
<gene>
    <name evidence="4" type="primary">epsL</name>
    <name evidence="4" type="ORF">AMURIS_01140</name>
</gene>
<evidence type="ECO:0000256" key="2">
    <source>
        <dbReference type="SAM" id="Phobius"/>
    </source>
</evidence>
<dbReference type="GO" id="GO:0016780">
    <property type="term" value="F:phosphotransferase activity, for other substituted phosphate groups"/>
    <property type="evidence" value="ECO:0007669"/>
    <property type="project" value="TreeGrafter"/>
</dbReference>
<accession>A0A2K4ZD97</accession>
<evidence type="ECO:0000259" key="3">
    <source>
        <dbReference type="Pfam" id="PF02397"/>
    </source>
</evidence>
<comment type="similarity">
    <text evidence="1">Belongs to the bacterial sugar transferase family.</text>
</comment>
<keyword evidence="5" id="KW-1185">Reference proteome</keyword>